<sequence length="160" mass="18699">MHHLLQPLLFLNAVRRNKEEFIFIYMDYIPKLQRQISCPSYYHCSNYGMIGRLSRNGEYEDEYDPSDRGPTRSVTARLRELWRKIVKEKRKILKSASGSACEAYDPDSYAQNFDEGSASAEPENLSRSFSARFAVTSTTRDLSRNCRETGRRSHAQRERF</sequence>
<name>A0A6P5F7S0_ANACO</name>
<evidence type="ECO:0000313" key="3">
    <source>
        <dbReference type="RefSeq" id="XP_020089315.1"/>
    </source>
</evidence>
<gene>
    <name evidence="3" type="primary">LOC109710915</name>
</gene>
<feature type="region of interest" description="Disordered" evidence="1">
    <location>
        <begin position="136"/>
        <end position="160"/>
    </location>
</feature>
<dbReference type="AlphaFoldDB" id="A0A6P5F7S0"/>
<feature type="compositionally biased region" description="Basic and acidic residues" evidence="1">
    <location>
        <begin position="141"/>
        <end position="160"/>
    </location>
</feature>
<dbReference type="OrthoDB" id="1688035at2759"/>
<accession>A0A6P5F7S0</accession>
<reference evidence="3" key="2">
    <citation type="submission" date="2025-08" db="UniProtKB">
        <authorList>
            <consortium name="RefSeq"/>
        </authorList>
    </citation>
    <scope>IDENTIFICATION</scope>
    <source>
        <tissue evidence="3">Leaf</tissue>
    </source>
</reference>
<proteinExistence type="predicted"/>
<protein>
    <submittedName>
        <fullName evidence="3">Uncharacterized protein LOC109710915</fullName>
    </submittedName>
</protein>
<dbReference type="GeneID" id="109710915"/>
<evidence type="ECO:0000313" key="2">
    <source>
        <dbReference type="Proteomes" id="UP000515123"/>
    </source>
</evidence>
<dbReference type="PANTHER" id="PTHR33168">
    <property type="entry name" value="STRESS INDUCED PROTEIN-RELATED"/>
    <property type="match status" value="1"/>
</dbReference>
<organism evidence="2 3">
    <name type="scientific">Ananas comosus</name>
    <name type="common">Pineapple</name>
    <name type="synonym">Ananas ananas</name>
    <dbReference type="NCBI Taxonomy" id="4615"/>
    <lineage>
        <taxon>Eukaryota</taxon>
        <taxon>Viridiplantae</taxon>
        <taxon>Streptophyta</taxon>
        <taxon>Embryophyta</taxon>
        <taxon>Tracheophyta</taxon>
        <taxon>Spermatophyta</taxon>
        <taxon>Magnoliopsida</taxon>
        <taxon>Liliopsida</taxon>
        <taxon>Poales</taxon>
        <taxon>Bromeliaceae</taxon>
        <taxon>Bromelioideae</taxon>
        <taxon>Ananas</taxon>
    </lineage>
</organism>
<keyword evidence="2" id="KW-1185">Reference proteome</keyword>
<dbReference type="RefSeq" id="XP_020089315.1">
    <property type="nucleotide sequence ID" value="XM_020233726.1"/>
</dbReference>
<reference evidence="2" key="1">
    <citation type="journal article" date="2015" name="Nat. Genet.">
        <title>The pineapple genome and the evolution of CAM photosynthesis.</title>
        <authorList>
            <person name="Ming R."/>
            <person name="VanBuren R."/>
            <person name="Wai C.M."/>
            <person name="Tang H."/>
            <person name="Schatz M.C."/>
            <person name="Bowers J.E."/>
            <person name="Lyons E."/>
            <person name="Wang M.L."/>
            <person name="Chen J."/>
            <person name="Biggers E."/>
            <person name="Zhang J."/>
            <person name="Huang L."/>
            <person name="Zhang L."/>
            <person name="Miao W."/>
            <person name="Zhang J."/>
            <person name="Ye Z."/>
            <person name="Miao C."/>
            <person name="Lin Z."/>
            <person name="Wang H."/>
            <person name="Zhou H."/>
            <person name="Yim W.C."/>
            <person name="Priest H.D."/>
            <person name="Zheng C."/>
            <person name="Woodhouse M."/>
            <person name="Edger P.P."/>
            <person name="Guyot R."/>
            <person name="Guo H.B."/>
            <person name="Guo H."/>
            <person name="Zheng G."/>
            <person name="Singh R."/>
            <person name="Sharma A."/>
            <person name="Min X."/>
            <person name="Zheng Y."/>
            <person name="Lee H."/>
            <person name="Gurtowski J."/>
            <person name="Sedlazeck F.J."/>
            <person name="Harkess A."/>
            <person name="McKain M.R."/>
            <person name="Liao Z."/>
            <person name="Fang J."/>
            <person name="Liu J."/>
            <person name="Zhang X."/>
            <person name="Zhang Q."/>
            <person name="Hu W."/>
            <person name="Qin Y."/>
            <person name="Wang K."/>
            <person name="Chen L.Y."/>
            <person name="Shirley N."/>
            <person name="Lin Y.R."/>
            <person name="Liu L.Y."/>
            <person name="Hernandez A.G."/>
            <person name="Wright C.L."/>
            <person name="Bulone V."/>
            <person name="Tuskan G.A."/>
            <person name="Heath K."/>
            <person name="Zee F."/>
            <person name="Moore P.H."/>
            <person name="Sunkar R."/>
            <person name="Leebens-Mack J.H."/>
            <person name="Mockler T."/>
            <person name="Bennetzen J.L."/>
            <person name="Freeling M."/>
            <person name="Sankoff D."/>
            <person name="Paterson A.H."/>
            <person name="Zhu X."/>
            <person name="Yang X."/>
            <person name="Smith J.A."/>
            <person name="Cushman J.C."/>
            <person name="Paull R.E."/>
            <person name="Yu Q."/>
        </authorList>
    </citation>
    <scope>NUCLEOTIDE SEQUENCE [LARGE SCALE GENOMIC DNA]</scope>
    <source>
        <strain evidence="2">cv. F153</strain>
    </source>
</reference>
<evidence type="ECO:0000256" key="1">
    <source>
        <dbReference type="SAM" id="MobiDB-lite"/>
    </source>
</evidence>
<dbReference type="Proteomes" id="UP000515123">
    <property type="component" value="Linkage group 5"/>
</dbReference>